<name>A0A7S1YLN9_9STRA</name>
<accession>A0A7S1YLN9</accession>
<dbReference type="PROSITE" id="PS00678">
    <property type="entry name" value="WD_REPEATS_1"/>
    <property type="match status" value="4"/>
</dbReference>
<dbReference type="PRINTS" id="PR00320">
    <property type="entry name" value="GPROTEINBRPT"/>
</dbReference>
<feature type="repeat" description="WD" evidence="3">
    <location>
        <begin position="216"/>
        <end position="257"/>
    </location>
</feature>
<organism evidence="6">
    <name type="scientific">Ditylum brightwellii</name>
    <dbReference type="NCBI Taxonomy" id="49249"/>
    <lineage>
        <taxon>Eukaryota</taxon>
        <taxon>Sar</taxon>
        <taxon>Stramenopiles</taxon>
        <taxon>Ochrophyta</taxon>
        <taxon>Bacillariophyta</taxon>
        <taxon>Mediophyceae</taxon>
        <taxon>Lithodesmiophycidae</taxon>
        <taxon>Lithodesmiales</taxon>
        <taxon>Lithodesmiaceae</taxon>
        <taxon>Ditylum</taxon>
    </lineage>
</organism>
<evidence type="ECO:0000313" key="6">
    <source>
        <dbReference type="EMBL" id="CAD9313685.1"/>
    </source>
</evidence>
<feature type="compositionally biased region" description="Polar residues" evidence="4">
    <location>
        <begin position="37"/>
        <end position="48"/>
    </location>
</feature>
<dbReference type="FunFam" id="2.130.10.10:FF:000228">
    <property type="entry name" value="COMPASS-like H3K4 histone methylase component WDR5A"/>
    <property type="match status" value="1"/>
</dbReference>
<evidence type="ECO:0000259" key="5">
    <source>
        <dbReference type="Pfam" id="PF25175"/>
    </source>
</evidence>
<evidence type="ECO:0000256" key="1">
    <source>
        <dbReference type="ARBA" id="ARBA00022574"/>
    </source>
</evidence>
<dbReference type="PROSITE" id="PS50294">
    <property type="entry name" value="WD_REPEATS_REGION"/>
    <property type="match status" value="4"/>
</dbReference>
<proteinExistence type="predicted"/>
<dbReference type="CDD" id="cd00200">
    <property type="entry name" value="WD40"/>
    <property type="match status" value="1"/>
</dbReference>
<evidence type="ECO:0000256" key="3">
    <source>
        <dbReference type="PROSITE-ProRule" id="PRU00221"/>
    </source>
</evidence>
<dbReference type="Pfam" id="PF00400">
    <property type="entry name" value="WD40"/>
    <property type="match status" value="2"/>
</dbReference>
<protein>
    <recommendedName>
        <fullName evidence="5">WDR5-like beta-propeller domain-containing protein</fullName>
    </recommendedName>
</protein>
<dbReference type="InterPro" id="IPR019775">
    <property type="entry name" value="WD40_repeat_CS"/>
</dbReference>
<feature type="region of interest" description="Disordered" evidence="4">
    <location>
        <begin position="1"/>
        <end position="54"/>
    </location>
</feature>
<dbReference type="GO" id="GO:0035097">
    <property type="term" value="C:histone methyltransferase complex"/>
    <property type="evidence" value="ECO:0007669"/>
    <property type="project" value="UniProtKB-ARBA"/>
</dbReference>
<evidence type="ECO:0000256" key="2">
    <source>
        <dbReference type="ARBA" id="ARBA00022737"/>
    </source>
</evidence>
<evidence type="ECO:0000256" key="4">
    <source>
        <dbReference type="SAM" id="MobiDB-lite"/>
    </source>
</evidence>
<dbReference type="SMART" id="SM00320">
    <property type="entry name" value="WD40"/>
    <property type="match status" value="7"/>
</dbReference>
<dbReference type="PANTHER" id="PTHR22847:SF637">
    <property type="entry name" value="WD REPEAT DOMAIN 5B"/>
    <property type="match status" value="1"/>
</dbReference>
<dbReference type="InterPro" id="IPR015943">
    <property type="entry name" value="WD40/YVTN_repeat-like_dom_sf"/>
</dbReference>
<keyword evidence="2" id="KW-0677">Repeat</keyword>
<dbReference type="Pfam" id="PF25175">
    <property type="entry name" value="Beta-prop_WDR5"/>
    <property type="match status" value="1"/>
</dbReference>
<dbReference type="InterPro" id="IPR036322">
    <property type="entry name" value="WD40_repeat_dom_sf"/>
</dbReference>
<dbReference type="PROSITE" id="PS50082">
    <property type="entry name" value="WD_REPEATS_2"/>
    <property type="match status" value="4"/>
</dbReference>
<dbReference type="EMBL" id="HBGN01000182">
    <property type="protein sequence ID" value="CAD9313685.1"/>
    <property type="molecule type" value="Transcribed_RNA"/>
</dbReference>
<feature type="repeat" description="WD" evidence="3">
    <location>
        <begin position="174"/>
        <end position="215"/>
    </location>
</feature>
<feature type="domain" description="WDR5-like beta-propeller" evidence="5">
    <location>
        <begin position="127"/>
        <end position="336"/>
    </location>
</feature>
<dbReference type="SUPFAM" id="SSF50978">
    <property type="entry name" value="WD40 repeat-like"/>
    <property type="match status" value="1"/>
</dbReference>
<reference evidence="6" key="1">
    <citation type="submission" date="2021-01" db="EMBL/GenBank/DDBJ databases">
        <authorList>
            <person name="Corre E."/>
            <person name="Pelletier E."/>
            <person name="Niang G."/>
            <person name="Scheremetjew M."/>
            <person name="Finn R."/>
            <person name="Kale V."/>
            <person name="Holt S."/>
            <person name="Cochrane G."/>
            <person name="Meng A."/>
            <person name="Brown T."/>
            <person name="Cohen L."/>
        </authorList>
    </citation>
    <scope>NUCLEOTIDE SEQUENCE</scope>
    <source>
        <strain evidence="6">Pop2</strain>
    </source>
</reference>
<dbReference type="InterPro" id="IPR001680">
    <property type="entry name" value="WD40_rpt"/>
</dbReference>
<dbReference type="InterPro" id="IPR020472">
    <property type="entry name" value="WD40_PAC1"/>
</dbReference>
<feature type="repeat" description="WD" evidence="3">
    <location>
        <begin position="301"/>
        <end position="334"/>
    </location>
</feature>
<dbReference type="AlphaFoldDB" id="A0A7S1YLN9"/>
<dbReference type="PANTHER" id="PTHR22847">
    <property type="entry name" value="WD40 REPEAT PROTEIN"/>
    <property type="match status" value="1"/>
</dbReference>
<keyword evidence="1 3" id="KW-0853">WD repeat</keyword>
<feature type="repeat" description="WD" evidence="3">
    <location>
        <begin position="258"/>
        <end position="299"/>
    </location>
</feature>
<dbReference type="InterPro" id="IPR059122">
    <property type="entry name" value="Beta-prop_WDR5-like"/>
</dbReference>
<sequence>MKRNITEAGVATGGMGGDASMASSSPPYRMGAGVVNPESSSTTATTAGNHPGDQPYIVLPYHGEHKRAISSVRFAPSAPYDTAEGGGATARAPGATSAAALASALGGDSSATSRTVGDSIGPRKSTTACLLASASADGTAKIWELTHTMLDRVSKWYGAPNAPSNKNLIPIATLVGHARGINDVCWSRTAEYVATASDDKTLRLWDVQTSDALVEFRGHTNFVFSCNFNPQSNLLVSGSFDETVKLWDVRSGDCVSTLPAHSDPVTGVDFNRDGTCIVSGSHDGLIRVWDAATGECLKTIYAGGNPPVSHVRFSPNGRFVLSGTLDSKLRLWDVLAKGGGNGNAHDGSKRKRTFLNTGVGADGGMGLGFIGASGNKGGIAGVRDYDDPSEAAAALQRQLLELSSGGGGGNGEMMRTSIDDPLSSTAGANRGGRCTKTYNGHVNTRYCIFSCFSVANKNRQSVVTGSEDGRIFLYDLQSRQVRQILNGGHSDAVLAVDAHDTREIICSGGMSNDRSIKFWMPITPSVGKRKRKTDHGPTGGVNAVASLGYHETNEG</sequence>
<dbReference type="Gene3D" id="2.130.10.10">
    <property type="entry name" value="YVTN repeat-like/Quinoprotein amine dehydrogenase"/>
    <property type="match status" value="2"/>
</dbReference>
<gene>
    <name evidence="6" type="ORF">DBRI1063_LOCUS91</name>
</gene>